<gene>
    <name evidence="4" type="ORF">FH608_049540</name>
</gene>
<dbReference type="Pfam" id="PF00440">
    <property type="entry name" value="TetR_N"/>
    <property type="match status" value="1"/>
</dbReference>
<proteinExistence type="predicted"/>
<dbReference type="PANTHER" id="PTHR30055">
    <property type="entry name" value="HTH-TYPE TRANSCRIPTIONAL REGULATOR RUTR"/>
    <property type="match status" value="1"/>
</dbReference>
<name>A0A5C4UWE4_9ACTN</name>
<dbReference type="FunFam" id="1.10.10.60:FF:000141">
    <property type="entry name" value="TetR family transcriptional regulator"/>
    <property type="match status" value="1"/>
</dbReference>
<dbReference type="PRINTS" id="PR00455">
    <property type="entry name" value="HTHTETR"/>
</dbReference>
<dbReference type="GO" id="GO:0003700">
    <property type="term" value="F:DNA-binding transcription factor activity"/>
    <property type="evidence" value="ECO:0007669"/>
    <property type="project" value="TreeGrafter"/>
</dbReference>
<reference evidence="4 5" key="1">
    <citation type="submission" date="2019-10" db="EMBL/GenBank/DDBJ databases">
        <title>Nonomuraea sp. nov., isolated from Phyllanthus amarus.</title>
        <authorList>
            <person name="Klykleung N."/>
            <person name="Tanasupawat S."/>
        </authorList>
    </citation>
    <scope>NUCLEOTIDE SEQUENCE [LARGE SCALE GENOMIC DNA]</scope>
    <source>
        <strain evidence="4 5">PA1-10</strain>
    </source>
</reference>
<keyword evidence="1" id="KW-0805">Transcription regulation</keyword>
<dbReference type="PANTHER" id="PTHR30055:SF223">
    <property type="entry name" value="HTH-TYPE TRANSCRIPTIONAL REGULATOR UIDR"/>
    <property type="match status" value="1"/>
</dbReference>
<dbReference type="PROSITE" id="PS50977">
    <property type="entry name" value="HTH_TETR_2"/>
    <property type="match status" value="1"/>
</dbReference>
<accession>A0A5C4UWE4</accession>
<dbReference type="Proteomes" id="UP000312512">
    <property type="component" value="Unassembled WGS sequence"/>
</dbReference>
<dbReference type="GO" id="GO:0045892">
    <property type="term" value="P:negative regulation of DNA-templated transcription"/>
    <property type="evidence" value="ECO:0007669"/>
    <property type="project" value="UniProtKB-ARBA"/>
</dbReference>
<dbReference type="SUPFAM" id="SSF46689">
    <property type="entry name" value="Homeodomain-like"/>
    <property type="match status" value="1"/>
</dbReference>
<evidence type="ECO:0000313" key="4">
    <source>
        <dbReference type="EMBL" id="KAB8182974.1"/>
    </source>
</evidence>
<keyword evidence="3" id="KW-0804">Transcription</keyword>
<dbReference type="RefSeq" id="WP_139638187.1">
    <property type="nucleotide sequence ID" value="NZ_VDLX02000038.1"/>
</dbReference>
<dbReference type="InterPro" id="IPR001647">
    <property type="entry name" value="HTH_TetR"/>
</dbReference>
<evidence type="ECO:0000256" key="2">
    <source>
        <dbReference type="ARBA" id="ARBA00023125"/>
    </source>
</evidence>
<evidence type="ECO:0000256" key="3">
    <source>
        <dbReference type="ARBA" id="ARBA00023163"/>
    </source>
</evidence>
<dbReference type="InterPro" id="IPR023772">
    <property type="entry name" value="DNA-bd_HTH_TetR-type_CS"/>
</dbReference>
<dbReference type="PROSITE" id="PS01081">
    <property type="entry name" value="HTH_TETR_1"/>
    <property type="match status" value="1"/>
</dbReference>
<dbReference type="Gene3D" id="1.10.357.10">
    <property type="entry name" value="Tetracycline Repressor, domain 2"/>
    <property type="match status" value="1"/>
</dbReference>
<dbReference type="InterPro" id="IPR050109">
    <property type="entry name" value="HTH-type_TetR-like_transc_reg"/>
</dbReference>
<keyword evidence="5" id="KW-1185">Reference proteome</keyword>
<organism evidence="4 5">
    <name type="scientific">Nonomuraea phyllanthi</name>
    <dbReference type="NCBI Taxonomy" id="2219224"/>
    <lineage>
        <taxon>Bacteria</taxon>
        <taxon>Bacillati</taxon>
        <taxon>Actinomycetota</taxon>
        <taxon>Actinomycetes</taxon>
        <taxon>Streptosporangiales</taxon>
        <taxon>Streptosporangiaceae</taxon>
        <taxon>Nonomuraea</taxon>
    </lineage>
</organism>
<evidence type="ECO:0000313" key="5">
    <source>
        <dbReference type="Proteomes" id="UP000312512"/>
    </source>
</evidence>
<dbReference type="InterPro" id="IPR009057">
    <property type="entry name" value="Homeodomain-like_sf"/>
</dbReference>
<dbReference type="GO" id="GO:0000976">
    <property type="term" value="F:transcription cis-regulatory region binding"/>
    <property type="evidence" value="ECO:0007669"/>
    <property type="project" value="TreeGrafter"/>
</dbReference>
<evidence type="ECO:0000256" key="1">
    <source>
        <dbReference type="ARBA" id="ARBA00023015"/>
    </source>
</evidence>
<keyword evidence="2" id="KW-0238">DNA-binding</keyword>
<dbReference type="OrthoDB" id="3186364at2"/>
<dbReference type="EMBL" id="VDLX02000038">
    <property type="protein sequence ID" value="KAB8182974.1"/>
    <property type="molecule type" value="Genomic_DNA"/>
</dbReference>
<comment type="caution">
    <text evidence="4">The sequence shown here is derived from an EMBL/GenBank/DDBJ whole genome shotgun (WGS) entry which is preliminary data.</text>
</comment>
<protein>
    <submittedName>
        <fullName evidence="4">TetR family transcriptional regulator</fullName>
    </submittedName>
</protein>
<dbReference type="AlphaFoldDB" id="A0A5C4UWE4"/>
<sequence length="209" mass="23215">MAERERATALRRRGSQRRADIQQAALSLFTERGYDATSMREIAEHIGITKAALYYHFDSKEAIILSLFQENMHELDDLLDWAERQPLTPELCSDFLGRWIAHGARQGLRTMRFAVANHAALRTVLPLRQGGPLERVDRAAQLLLGPGAPLHDRLRVRMALLSVPNAVLAARGTEATEDDILAIAAQEATLLVGNLFPAPRLPVPEQAPE</sequence>